<organism evidence="2 3">
    <name type="scientific">Kineococcus endophyticus</name>
    <dbReference type="NCBI Taxonomy" id="1181883"/>
    <lineage>
        <taxon>Bacteria</taxon>
        <taxon>Bacillati</taxon>
        <taxon>Actinomycetota</taxon>
        <taxon>Actinomycetes</taxon>
        <taxon>Kineosporiales</taxon>
        <taxon>Kineosporiaceae</taxon>
        <taxon>Kineococcus</taxon>
    </lineage>
</organism>
<dbReference type="PANTHER" id="PTHR33990:SF1">
    <property type="entry name" value="PROTEIN YJDN"/>
    <property type="match status" value="1"/>
</dbReference>
<reference evidence="2 3" key="1">
    <citation type="submission" date="2024-07" db="EMBL/GenBank/DDBJ databases">
        <authorList>
            <person name="Thanompreechachai J."/>
            <person name="Duangmal K."/>
        </authorList>
    </citation>
    <scope>NUCLEOTIDE SEQUENCE [LARGE SCALE GENOMIC DNA]</scope>
    <source>
        <strain evidence="2 3">KCTC 19886</strain>
    </source>
</reference>
<dbReference type="RefSeq" id="WP_367637234.1">
    <property type="nucleotide sequence ID" value="NZ_JBFNQN010000004.1"/>
</dbReference>
<comment type="caution">
    <text evidence="2">The sequence shown here is derived from an EMBL/GenBank/DDBJ whole genome shotgun (WGS) entry which is preliminary data.</text>
</comment>
<keyword evidence="3" id="KW-1185">Reference proteome</keyword>
<dbReference type="InterPro" id="IPR028973">
    <property type="entry name" value="PhnB-like"/>
</dbReference>
<dbReference type="CDD" id="cd06588">
    <property type="entry name" value="PhnB_like"/>
    <property type="match status" value="1"/>
</dbReference>
<protein>
    <submittedName>
        <fullName evidence="2">VOC family protein</fullName>
    </submittedName>
</protein>
<dbReference type="PANTHER" id="PTHR33990">
    <property type="entry name" value="PROTEIN YJDN-RELATED"/>
    <property type="match status" value="1"/>
</dbReference>
<name>A0ABV3P4E7_9ACTN</name>
<evidence type="ECO:0000259" key="1">
    <source>
        <dbReference type="Pfam" id="PF06983"/>
    </source>
</evidence>
<sequence length="139" mass="14696">MPSNLSPYLSFRGQAKEAMTFYRDVLGGTLDLTTFGEFGAPPGVDPELVMHSQLSTPQGWLLMGSDVPPGMDFTPGASITVALTGDDADVLRPAFAALAEGGTVETPLEAQMWGDEYGALVDRYGIHWMVNLSAPAASS</sequence>
<evidence type="ECO:0000313" key="2">
    <source>
        <dbReference type="EMBL" id="MEW9264506.1"/>
    </source>
</evidence>
<dbReference type="Proteomes" id="UP001555826">
    <property type="component" value="Unassembled WGS sequence"/>
</dbReference>
<evidence type="ECO:0000313" key="3">
    <source>
        <dbReference type="Proteomes" id="UP001555826"/>
    </source>
</evidence>
<proteinExistence type="predicted"/>
<dbReference type="EMBL" id="JBFNQN010000004">
    <property type="protein sequence ID" value="MEW9264506.1"/>
    <property type="molecule type" value="Genomic_DNA"/>
</dbReference>
<gene>
    <name evidence="2" type="ORF">AB1207_07090</name>
</gene>
<dbReference type="Gene3D" id="3.10.180.10">
    <property type="entry name" value="2,3-Dihydroxybiphenyl 1,2-Dioxygenase, domain 1"/>
    <property type="match status" value="1"/>
</dbReference>
<feature type="domain" description="PhnB-like" evidence="1">
    <location>
        <begin position="5"/>
        <end position="130"/>
    </location>
</feature>
<dbReference type="InterPro" id="IPR029068">
    <property type="entry name" value="Glyas_Bleomycin-R_OHBP_Dase"/>
</dbReference>
<accession>A0ABV3P4E7</accession>
<dbReference type="SUPFAM" id="SSF54593">
    <property type="entry name" value="Glyoxalase/Bleomycin resistance protein/Dihydroxybiphenyl dioxygenase"/>
    <property type="match status" value="1"/>
</dbReference>
<dbReference type="Pfam" id="PF06983">
    <property type="entry name" value="3-dmu-9_3-mt"/>
    <property type="match status" value="1"/>
</dbReference>